<evidence type="ECO:0000259" key="16">
    <source>
        <dbReference type="Pfam" id="PF02910"/>
    </source>
</evidence>
<dbReference type="Gene3D" id="3.90.700.10">
    <property type="entry name" value="Succinate dehydrogenase/fumarate reductase flavoprotein, catalytic domain"/>
    <property type="match status" value="1"/>
</dbReference>
<dbReference type="InterPro" id="IPR015939">
    <property type="entry name" value="Fum_Rdtase/Succ_DH_flav-like_C"/>
</dbReference>
<sequence>MSTLDAKIPEGPLADKWTNHKNNINLVNPANKRNIDIIVVGTGLAGGSAAATLAELGYNVKTFCYQDSPRRAHSIAAQGGINAAKNYQGDGDSNYRLFYDTVKGGDYRSRESNVYRLAEVSANIIDQCVAQGVPFAREYGGLLDNRSFGGVLVSRTFYAKGQTGQQLLLGAYSAMNRQINRGKIEPFNRHEMLDIVKINGKARGIIARNLVTGEIERHSAHAVVLATGGYGNVFYLSTNAMGSNVTAAWKAHRRGAFMANPCYTQIHPTCIPVSGDHQSKLTLMSESLRNDGRIWVPKKKEDAEAIQQGKKKPTDLSEEERDYYLERRYPAFGNLVPRDVASRAAKERCDAGFGVNKTGEAVYLDFASAIERYGKEEALIHGNNNPTEQEVYDLGRDVIENKYGNLFQMYEKIVDENPYKTPMMIYPAVHYTMGGLWVDYNLQTTIEGCYCAGEANFSDHGANRLGASALMQGLADGYFVLPYTIGDYLSNDIRTGKIPTNSPEFDVVEKDVKDRIHKLLNASGQHSVDYYHKRLGKIMWNKCGMSRNAQGLTEAISEIAELRKDFWANVKVPGNADSMNPELEKAGRVADFLELGELFAKDALHRNESAGGHYREESVETSGEQQGEALRDDENFKYVAAWEYKGEPKDAVLHKEDLVFENIELKTRSYK</sequence>
<keyword evidence="10" id="KW-0560">Oxidoreductase</keyword>
<dbReference type="InterPro" id="IPR037099">
    <property type="entry name" value="Fum_R/Succ_DH_flav-like_C_sf"/>
</dbReference>
<evidence type="ECO:0000256" key="8">
    <source>
        <dbReference type="ARBA" id="ARBA00022827"/>
    </source>
</evidence>
<accession>A0A167IVR5</accession>
<dbReference type="GO" id="GO:0009055">
    <property type="term" value="F:electron transfer activity"/>
    <property type="evidence" value="ECO:0007669"/>
    <property type="project" value="TreeGrafter"/>
</dbReference>
<dbReference type="GO" id="GO:0050660">
    <property type="term" value="F:flavin adenine dinucleotide binding"/>
    <property type="evidence" value="ECO:0007669"/>
    <property type="project" value="TreeGrafter"/>
</dbReference>
<organism evidence="17 18">
    <name type="scientific">Cochleicola gelatinilyticus</name>
    <dbReference type="NCBI Taxonomy" id="1763537"/>
    <lineage>
        <taxon>Bacteria</taxon>
        <taxon>Pseudomonadati</taxon>
        <taxon>Bacteroidota</taxon>
        <taxon>Flavobacteriia</taxon>
        <taxon>Flavobacteriales</taxon>
        <taxon>Flavobacteriaceae</taxon>
        <taxon>Cochleicola</taxon>
    </lineage>
</organism>
<evidence type="ECO:0000256" key="14">
    <source>
        <dbReference type="SAM" id="MobiDB-lite"/>
    </source>
</evidence>
<comment type="subcellular location">
    <subcellularLocation>
        <location evidence="2">Cell membrane</location>
        <topology evidence="2">Peripheral membrane protein</topology>
        <orientation evidence="2">Cytoplasmic side</orientation>
    </subcellularLocation>
</comment>
<dbReference type="NCBIfam" id="TIGR01811">
    <property type="entry name" value="sdhA_Bsu"/>
    <property type="match status" value="1"/>
</dbReference>
<evidence type="ECO:0000256" key="10">
    <source>
        <dbReference type="ARBA" id="ARBA00023002"/>
    </source>
</evidence>
<evidence type="ECO:0000256" key="4">
    <source>
        <dbReference type="ARBA" id="ARBA00012792"/>
    </source>
</evidence>
<evidence type="ECO:0000256" key="5">
    <source>
        <dbReference type="ARBA" id="ARBA00022448"/>
    </source>
</evidence>
<evidence type="ECO:0000256" key="2">
    <source>
        <dbReference type="ARBA" id="ARBA00004413"/>
    </source>
</evidence>
<evidence type="ECO:0000256" key="3">
    <source>
        <dbReference type="ARBA" id="ARBA00008040"/>
    </source>
</evidence>
<dbReference type="InterPro" id="IPR036188">
    <property type="entry name" value="FAD/NAD-bd_sf"/>
</dbReference>
<evidence type="ECO:0000256" key="12">
    <source>
        <dbReference type="ARBA" id="ARBA00049220"/>
    </source>
</evidence>
<dbReference type="InterPro" id="IPR027477">
    <property type="entry name" value="Succ_DH/fumarate_Rdtase_cat_sf"/>
</dbReference>
<dbReference type="FunFam" id="1.20.58.100:FF:000003">
    <property type="entry name" value="Succinate dehydrogenase flavoprotein subunit"/>
    <property type="match status" value="1"/>
</dbReference>
<dbReference type="Proteomes" id="UP000077013">
    <property type="component" value="Unassembled WGS sequence"/>
</dbReference>
<dbReference type="SUPFAM" id="SSF56425">
    <property type="entry name" value="Succinate dehydrogenase/fumarate reductase flavoprotein, catalytic domain"/>
    <property type="match status" value="1"/>
</dbReference>
<dbReference type="RefSeq" id="WP_068590288.1">
    <property type="nucleotide sequence ID" value="NZ_LRXL01000026.1"/>
</dbReference>
<proteinExistence type="inferred from homology"/>
<dbReference type="SUPFAM" id="SSF51905">
    <property type="entry name" value="FAD/NAD(P)-binding domain"/>
    <property type="match status" value="1"/>
</dbReference>
<evidence type="ECO:0000256" key="1">
    <source>
        <dbReference type="ARBA" id="ARBA00001974"/>
    </source>
</evidence>
<feature type="domain" description="Fumarate reductase/succinate dehydrogenase flavoprotein-like C-terminal" evidence="16">
    <location>
        <begin position="532"/>
        <end position="670"/>
    </location>
</feature>
<dbReference type="FunFam" id="3.50.50.60:FF:000009">
    <property type="entry name" value="Succinate dehydrogenase flavoprotein subunit"/>
    <property type="match status" value="1"/>
</dbReference>
<feature type="active site" description="Proton acceptor" evidence="13">
    <location>
        <position position="338"/>
    </location>
</feature>
<comment type="cofactor">
    <cofactor evidence="1">
        <name>FAD</name>
        <dbReference type="ChEBI" id="CHEBI:57692"/>
    </cofactor>
</comment>
<gene>
    <name evidence="17" type="primary">sdhA</name>
    <name evidence="17" type="ORF">ULVI_04810</name>
</gene>
<dbReference type="Pfam" id="PF00890">
    <property type="entry name" value="FAD_binding_2"/>
    <property type="match status" value="1"/>
</dbReference>
<dbReference type="GO" id="GO:0008177">
    <property type="term" value="F:succinate dehydrogenase (quinone) activity"/>
    <property type="evidence" value="ECO:0007669"/>
    <property type="project" value="UniProtKB-EC"/>
</dbReference>
<dbReference type="InterPro" id="IPR011280">
    <property type="entry name" value="Succ_DH/Fum_Rdt_flav_su"/>
</dbReference>
<dbReference type="EC" id="1.3.5.1" evidence="4"/>
<comment type="catalytic activity">
    <reaction evidence="12">
        <text>a quinone + succinate = fumarate + a quinol</text>
        <dbReference type="Rhea" id="RHEA:40523"/>
        <dbReference type="ChEBI" id="CHEBI:24646"/>
        <dbReference type="ChEBI" id="CHEBI:29806"/>
        <dbReference type="ChEBI" id="CHEBI:30031"/>
        <dbReference type="ChEBI" id="CHEBI:132124"/>
        <dbReference type="EC" id="1.3.5.1"/>
    </reaction>
</comment>
<keyword evidence="18" id="KW-1185">Reference proteome</keyword>
<evidence type="ECO:0000256" key="13">
    <source>
        <dbReference type="PIRSR" id="PIRSR630664-50"/>
    </source>
</evidence>
<evidence type="ECO:0000256" key="11">
    <source>
        <dbReference type="ARBA" id="ARBA00023136"/>
    </source>
</evidence>
<dbReference type="EMBL" id="LRXL01000026">
    <property type="protein sequence ID" value="OAB80065.1"/>
    <property type="molecule type" value="Genomic_DNA"/>
</dbReference>
<dbReference type="Gene3D" id="3.50.50.60">
    <property type="entry name" value="FAD/NAD(P)-binding domain"/>
    <property type="match status" value="2"/>
</dbReference>
<dbReference type="InterPro" id="IPR003953">
    <property type="entry name" value="FAD-dep_OxRdtase_2_FAD-bd"/>
</dbReference>
<feature type="region of interest" description="Disordered" evidence="14">
    <location>
        <begin position="610"/>
        <end position="630"/>
    </location>
</feature>
<dbReference type="InterPro" id="IPR030664">
    <property type="entry name" value="SdhA/FrdA/AprA"/>
</dbReference>
<dbReference type="STRING" id="1763537.ULVI_04810"/>
<dbReference type="NCBIfam" id="NF005749">
    <property type="entry name" value="PRK07573.1"/>
    <property type="match status" value="1"/>
</dbReference>
<comment type="similarity">
    <text evidence="3">Belongs to the FAD-dependent oxidoreductase 2 family. FRD/SDH subfamily.</text>
</comment>
<evidence type="ECO:0000256" key="6">
    <source>
        <dbReference type="ARBA" id="ARBA00022475"/>
    </source>
</evidence>
<dbReference type="OrthoDB" id="9806724at2"/>
<keyword evidence="5" id="KW-0813">Transport</keyword>
<evidence type="ECO:0000313" key="17">
    <source>
        <dbReference type="EMBL" id="OAB80065.1"/>
    </source>
</evidence>
<dbReference type="PANTHER" id="PTHR11632">
    <property type="entry name" value="SUCCINATE DEHYDROGENASE 2 FLAVOPROTEIN SUBUNIT"/>
    <property type="match status" value="1"/>
</dbReference>
<name>A0A167IVR5_9FLAO</name>
<evidence type="ECO:0000256" key="9">
    <source>
        <dbReference type="ARBA" id="ARBA00022982"/>
    </source>
</evidence>
<keyword evidence="7" id="KW-0285">Flavoprotein</keyword>
<keyword evidence="6" id="KW-1003">Cell membrane</keyword>
<dbReference type="Gene3D" id="1.20.58.100">
    <property type="entry name" value="Fumarate reductase/succinate dehydrogenase flavoprotein-like, C-terminal domain"/>
    <property type="match status" value="1"/>
</dbReference>
<evidence type="ECO:0000256" key="7">
    <source>
        <dbReference type="ARBA" id="ARBA00022630"/>
    </source>
</evidence>
<protein>
    <recommendedName>
        <fullName evidence="4">succinate dehydrogenase</fullName>
        <ecNumber evidence="4">1.3.5.1</ecNumber>
    </recommendedName>
</protein>
<dbReference type="PRINTS" id="PR00368">
    <property type="entry name" value="FADPNR"/>
</dbReference>
<dbReference type="AlphaFoldDB" id="A0A167IVR5"/>
<feature type="domain" description="FAD-dependent oxidoreductase 2 FAD-binding" evidence="15">
    <location>
        <begin position="36"/>
        <end position="470"/>
    </location>
</feature>
<evidence type="ECO:0000259" key="15">
    <source>
        <dbReference type="Pfam" id="PF00890"/>
    </source>
</evidence>
<evidence type="ECO:0000313" key="18">
    <source>
        <dbReference type="Proteomes" id="UP000077013"/>
    </source>
</evidence>
<dbReference type="SUPFAM" id="SSF46977">
    <property type="entry name" value="Succinate dehydrogenase/fumarate reductase flavoprotein C-terminal domain"/>
    <property type="match status" value="1"/>
</dbReference>
<keyword evidence="8" id="KW-0274">FAD</keyword>
<dbReference type="PANTHER" id="PTHR11632:SF53">
    <property type="entry name" value="SUCCINATE DEHYDROGENASE FLAVOPROTEIN SUBUNIT"/>
    <property type="match status" value="1"/>
</dbReference>
<reference evidence="17 18" key="1">
    <citation type="submission" date="2016-02" db="EMBL/GenBank/DDBJ databases">
        <title>Ulvibacter sp. LPB0005, isolated from Thais luteostoma.</title>
        <authorList>
            <person name="Shin S.-K."/>
            <person name="Yi H."/>
        </authorList>
    </citation>
    <scope>NUCLEOTIDE SEQUENCE [LARGE SCALE GENOMIC DNA]</scope>
    <source>
        <strain evidence="17 18">LPB0005</strain>
    </source>
</reference>
<dbReference type="Pfam" id="PF02910">
    <property type="entry name" value="Succ_DH_flav_C"/>
    <property type="match status" value="1"/>
</dbReference>
<dbReference type="GO" id="GO:0009061">
    <property type="term" value="P:anaerobic respiration"/>
    <property type="evidence" value="ECO:0007669"/>
    <property type="project" value="TreeGrafter"/>
</dbReference>
<keyword evidence="11" id="KW-0472">Membrane</keyword>
<keyword evidence="9" id="KW-0249">Electron transport</keyword>
<comment type="caution">
    <text evidence="17">The sequence shown here is derived from an EMBL/GenBank/DDBJ whole genome shotgun (WGS) entry which is preliminary data.</text>
</comment>
<dbReference type="GO" id="GO:0005886">
    <property type="term" value="C:plasma membrane"/>
    <property type="evidence" value="ECO:0007669"/>
    <property type="project" value="UniProtKB-SubCell"/>
</dbReference>